<dbReference type="AlphaFoldDB" id="A0A0A8XXU4"/>
<protein>
    <submittedName>
        <fullName evidence="1">Uncharacterized protein</fullName>
    </submittedName>
</protein>
<reference evidence="1" key="2">
    <citation type="journal article" date="2015" name="Data Brief">
        <title>Shoot transcriptome of the giant reed, Arundo donax.</title>
        <authorList>
            <person name="Barrero R.A."/>
            <person name="Guerrero F.D."/>
            <person name="Moolhuijzen P."/>
            <person name="Goolsby J.A."/>
            <person name="Tidwell J."/>
            <person name="Bellgard S.E."/>
            <person name="Bellgard M.I."/>
        </authorList>
    </citation>
    <scope>NUCLEOTIDE SEQUENCE</scope>
    <source>
        <tissue evidence="1">Shoot tissue taken approximately 20 cm above the soil surface</tissue>
    </source>
</reference>
<dbReference type="EMBL" id="GBRH01280327">
    <property type="protein sequence ID" value="JAD17568.1"/>
    <property type="molecule type" value="Transcribed_RNA"/>
</dbReference>
<sequence length="34" mass="4020">MFNFHIYFTLNDMMVYTAYALGSNDSICSEKYDD</sequence>
<name>A0A0A8XXU4_ARUDO</name>
<reference evidence="1" key="1">
    <citation type="submission" date="2014-09" db="EMBL/GenBank/DDBJ databases">
        <authorList>
            <person name="Magalhaes I.L.F."/>
            <person name="Oliveira U."/>
            <person name="Santos F.R."/>
            <person name="Vidigal T.H.D.A."/>
            <person name="Brescovit A.D."/>
            <person name="Santos A.J."/>
        </authorList>
    </citation>
    <scope>NUCLEOTIDE SEQUENCE</scope>
    <source>
        <tissue evidence="1">Shoot tissue taken approximately 20 cm above the soil surface</tissue>
    </source>
</reference>
<accession>A0A0A8XXU4</accession>
<organism evidence="1">
    <name type="scientific">Arundo donax</name>
    <name type="common">Giant reed</name>
    <name type="synonym">Donax arundinaceus</name>
    <dbReference type="NCBI Taxonomy" id="35708"/>
    <lineage>
        <taxon>Eukaryota</taxon>
        <taxon>Viridiplantae</taxon>
        <taxon>Streptophyta</taxon>
        <taxon>Embryophyta</taxon>
        <taxon>Tracheophyta</taxon>
        <taxon>Spermatophyta</taxon>
        <taxon>Magnoliopsida</taxon>
        <taxon>Liliopsida</taxon>
        <taxon>Poales</taxon>
        <taxon>Poaceae</taxon>
        <taxon>PACMAD clade</taxon>
        <taxon>Arundinoideae</taxon>
        <taxon>Arundineae</taxon>
        <taxon>Arundo</taxon>
    </lineage>
</organism>
<evidence type="ECO:0000313" key="1">
    <source>
        <dbReference type="EMBL" id="JAD17568.1"/>
    </source>
</evidence>
<proteinExistence type="predicted"/>